<feature type="region of interest" description="Disordered" evidence="1">
    <location>
        <begin position="1"/>
        <end position="37"/>
    </location>
</feature>
<dbReference type="AlphaFoldDB" id="A0AAV2LMY6"/>
<reference evidence="2 3" key="1">
    <citation type="submission" date="2024-04" db="EMBL/GenBank/DDBJ databases">
        <authorList>
            <person name="Waldvogel A.-M."/>
            <person name="Schoenle A."/>
        </authorList>
    </citation>
    <scope>NUCLEOTIDE SEQUENCE [LARGE SCALE GENOMIC DNA]</scope>
</reference>
<feature type="region of interest" description="Disordered" evidence="1">
    <location>
        <begin position="58"/>
        <end position="88"/>
    </location>
</feature>
<accession>A0AAV2LMY6</accession>
<dbReference type="Proteomes" id="UP001497482">
    <property type="component" value="Chromosome 3"/>
</dbReference>
<feature type="compositionally biased region" description="Basic and acidic residues" evidence="1">
    <location>
        <begin position="27"/>
        <end position="37"/>
    </location>
</feature>
<evidence type="ECO:0000313" key="2">
    <source>
        <dbReference type="EMBL" id="CAL1601597.1"/>
    </source>
</evidence>
<gene>
    <name evidence="2" type="ORF">KC01_LOCUS29527</name>
</gene>
<evidence type="ECO:0000256" key="1">
    <source>
        <dbReference type="SAM" id="MobiDB-lite"/>
    </source>
</evidence>
<keyword evidence="3" id="KW-1185">Reference proteome</keyword>
<dbReference type="EMBL" id="OZ035825">
    <property type="protein sequence ID" value="CAL1601597.1"/>
    <property type="molecule type" value="Genomic_DNA"/>
</dbReference>
<evidence type="ECO:0000313" key="3">
    <source>
        <dbReference type="Proteomes" id="UP001497482"/>
    </source>
</evidence>
<sequence>MNGLGRVGSAHHSLKTAGPRGTLSGDEAERQRGRGERLHGLPLLLLHRSILPLELMEKTRSGSVIPHTQQEQSGRERDRGEGGVSLHGSVSSSAGAVCSIFTGQHFTTGATLVVKTGDMST</sequence>
<protein>
    <submittedName>
        <fullName evidence="2">Uncharacterized protein</fullName>
    </submittedName>
</protein>
<organism evidence="2 3">
    <name type="scientific">Knipowitschia caucasica</name>
    <name type="common">Caucasian dwarf goby</name>
    <name type="synonym">Pomatoschistus caucasicus</name>
    <dbReference type="NCBI Taxonomy" id="637954"/>
    <lineage>
        <taxon>Eukaryota</taxon>
        <taxon>Metazoa</taxon>
        <taxon>Chordata</taxon>
        <taxon>Craniata</taxon>
        <taxon>Vertebrata</taxon>
        <taxon>Euteleostomi</taxon>
        <taxon>Actinopterygii</taxon>
        <taxon>Neopterygii</taxon>
        <taxon>Teleostei</taxon>
        <taxon>Neoteleostei</taxon>
        <taxon>Acanthomorphata</taxon>
        <taxon>Gobiaria</taxon>
        <taxon>Gobiiformes</taxon>
        <taxon>Gobioidei</taxon>
        <taxon>Gobiidae</taxon>
        <taxon>Gobiinae</taxon>
        <taxon>Knipowitschia</taxon>
    </lineage>
</organism>
<proteinExistence type="predicted"/>
<name>A0AAV2LMY6_KNICA</name>